<name>A0AAU9LJL5_9ASTR</name>
<dbReference type="AlphaFoldDB" id="A0AAU9LJL5"/>
<comment type="similarity">
    <text evidence="2 6">Belongs to the plant self-incompatibility (S1) protein family.</text>
</comment>
<sequence length="258" mass="29987">MASSQCPTDRNFIVVDFHYNGTFAPNPLVYFDPDRQSVGDVDFSAFEYEEFMEFLQKLTRTRSKDIYFCLPQESLSHGIHTLVNDVYVDHYNEPIFERIEEEENEDQDYSCEEDEDSVLSNTYYVDHEEDDAEYPFPANKTMGDRSKDDDLGKHNVTSNGYYHWSFCDRLDSTTTFDAEFWWGQSYDCLEAFAKLARRTCDRFGGIGFRVVYCYWQLRSDGFYISPVNVSFPNPSWAFSKPWGSGGTLCSTHIVSNKA</sequence>
<keyword evidence="4 6" id="KW-0964">Secreted</keyword>
<keyword evidence="8" id="KW-1185">Reference proteome</keyword>
<evidence type="ECO:0000256" key="5">
    <source>
        <dbReference type="ARBA" id="ARBA00022729"/>
    </source>
</evidence>
<keyword evidence="5" id="KW-0732">Signal</keyword>
<dbReference type="GO" id="GO:0060320">
    <property type="term" value="P:rejection of self pollen"/>
    <property type="evidence" value="ECO:0007669"/>
    <property type="project" value="UniProtKB-KW"/>
</dbReference>
<evidence type="ECO:0000256" key="6">
    <source>
        <dbReference type="RuleBase" id="RU367044"/>
    </source>
</evidence>
<evidence type="ECO:0000256" key="2">
    <source>
        <dbReference type="ARBA" id="ARBA00005581"/>
    </source>
</evidence>
<evidence type="ECO:0000256" key="3">
    <source>
        <dbReference type="ARBA" id="ARBA00022471"/>
    </source>
</evidence>
<dbReference type="Pfam" id="PF05938">
    <property type="entry name" value="Self-incomp_S1"/>
    <property type="match status" value="1"/>
</dbReference>
<dbReference type="PANTHER" id="PTHR31232">
    <property type="match status" value="1"/>
</dbReference>
<keyword evidence="3 6" id="KW-0713">Self-incompatibility</keyword>
<dbReference type="EMBL" id="CAKMRJ010000001">
    <property type="protein sequence ID" value="CAH1414592.1"/>
    <property type="molecule type" value="Genomic_DNA"/>
</dbReference>
<dbReference type="InterPro" id="IPR010264">
    <property type="entry name" value="Self-incomp_S1"/>
</dbReference>
<evidence type="ECO:0000313" key="8">
    <source>
        <dbReference type="Proteomes" id="UP001157418"/>
    </source>
</evidence>
<organism evidence="7 8">
    <name type="scientific">Lactuca virosa</name>
    <dbReference type="NCBI Taxonomy" id="75947"/>
    <lineage>
        <taxon>Eukaryota</taxon>
        <taxon>Viridiplantae</taxon>
        <taxon>Streptophyta</taxon>
        <taxon>Embryophyta</taxon>
        <taxon>Tracheophyta</taxon>
        <taxon>Spermatophyta</taxon>
        <taxon>Magnoliopsida</taxon>
        <taxon>eudicotyledons</taxon>
        <taxon>Gunneridae</taxon>
        <taxon>Pentapetalae</taxon>
        <taxon>asterids</taxon>
        <taxon>campanulids</taxon>
        <taxon>Asterales</taxon>
        <taxon>Asteraceae</taxon>
        <taxon>Cichorioideae</taxon>
        <taxon>Cichorieae</taxon>
        <taxon>Lactucinae</taxon>
        <taxon>Lactuca</taxon>
    </lineage>
</organism>
<reference evidence="7 8" key="1">
    <citation type="submission" date="2022-01" db="EMBL/GenBank/DDBJ databases">
        <authorList>
            <person name="Xiong W."/>
            <person name="Schranz E."/>
        </authorList>
    </citation>
    <scope>NUCLEOTIDE SEQUENCE [LARGE SCALE GENOMIC DNA]</scope>
</reference>
<evidence type="ECO:0000313" key="7">
    <source>
        <dbReference type="EMBL" id="CAH1414592.1"/>
    </source>
</evidence>
<protein>
    <recommendedName>
        <fullName evidence="6">S-protein homolog</fullName>
    </recommendedName>
</protein>
<evidence type="ECO:0000256" key="4">
    <source>
        <dbReference type="ARBA" id="ARBA00022525"/>
    </source>
</evidence>
<comment type="caution">
    <text evidence="7">The sequence shown here is derived from an EMBL/GenBank/DDBJ whole genome shotgun (WGS) entry which is preliminary data.</text>
</comment>
<proteinExistence type="inferred from homology"/>
<dbReference type="PANTHER" id="PTHR31232:SF172">
    <property type="entry name" value="S-PROTEIN HOMOLOG"/>
    <property type="match status" value="1"/>
</dbReference>
<gene>
    <name evidence="7" type="ORF">LVIROSA_LOCUS2502</name>
</gene>
<dbReference type="Proteomes" id="UP001157418">
    <property type="component" value="Unassembled WGS sequence"/>
</dbReference>
<comment type="subcellular location">
    <subcellularLocation>
        <location evidence="1 6">Secreted</location>
    </subcellularLocation>
</comment>
<dbReference type="GO" id="GO:0005576">
    <property type="term" value="C:extracellular region"/>
    <property type="evidence" value="ECO:0007669"/>
    <property type="project" value="UniProtKB-SubCell"/>
</dbReference>
<accession>A0AAU9LJL5</accession>
<evidence type="ECO:0000256" key="1">
    <source>
        <dbReference type="ARBA" id="ARBA00004613"/>
    </source>
</evidence>